<evidence type="ECO:0000256" key="3">
    <source>
        <dbReference type="PROSITE-ProRule" id="PRU00023"/>
    </source>
</evidence>
<dbReference type="Gene3D" id="3.40.50.1580">
    <property type="entry name" value="Nucleoside phosphorylase domain"/>
    <property type="match status" value="1"/>
</dbReference>
<sequence length="645" mass="71397">MSDPGNYTIGWISAIEIEYTAAQAFLDERHDGPKQVKEKDNNSYTLGRIGNHNVVMTVLPRGDNGVVAAALAVNNLMGTFSNVRVCLMVGIAGGVPSERHDIRLGDVVYDYARTMQTRRFQGARYMNQPDKALRNAANGLRAEYIDTLIDDILEENENLRKEYSRPHPDSDILYSSDPAPKPIERPERSEEEDNPAVHYGLIASADSFMEDAQIRDLLAAELDVLCFEMEAAGLMNDFPCLIIRGICDYSDKHWVKQWRGYAAMTAAAYAKILLEMVPVREVDTMQKIHESELLQLKKKMEALELQAKEADKRDKAWAKHRKTPLHLAASEGNVNVVQKLLNQGDDIEAKDKYGGTPFFDAVYSGKTNTAKLLLDRGADINVTRNDGWPIFHEMVVKGRADMVTFLLNHGANIEAQRTEDETPLGLAIGVKRPDMAKLLLARGADIEAQDDGGWTELHTTASKGEADMVKLLLDHGANIEAKTKTGHTPLFLAIDQRETDVAELLLEWGADIDAQDDDGDTILHDMASAGKIDMVQFLLDHDAEIESKGNDGNTPFCSAVWNGKYKVANLLLSQGAKIEAKQNKDGFTALHIAAFHGEADMVDYLLDHGANINAKSYNGRTPSGWASYKGQSDVYKLLKNRAAGR</sequence>
<feature type="repeat" description="ANK" evidence="3">
    <location>
        <begin position="419"/>
        <end position="451"/>
    </location>
</feature>
<feature type="repeat" description="ANK" evidence="3">
    <location>
        <begin position="386"/>
        <end position="418"/>
    </location>
</feature>
<keyword evidence="2 3" id="KW-0040">ANK repeat</keyword>
<dbReference type="Pfam" id="PF01048">
    <property type="entry name" value="PNP_UDP_1"/>
    <property type="match status" value="1"/>
</dbReference>
<dbReference type="PROSITE" id="PS50088">
    <property type="entry name" value="ANK_REPEAT"/>
    <property type="match status" value="9"/>
</dbReference>
<dbReference type="InterPro" id="IPR002110">
    <property type="entry name" value="Ankyrin_rpt"/>
</dbReference>
<dbReference type="Gene3D" id="1.25.40.20">
    <property type="entry name" value="Ankyrin repeat-containing domain"/>
    <property type="match status" value="4"/>
</dbReference>
<evidence type="ECO:0000313" key="7">
    <source>
        <dbReference type="EMBL" id="PNP52519.1"/>
    </source>
</evidence>
<feature type="repeat" description="ANK" evidence="3">
    <location>
        <begin position="518"/>
        <end position="550"/>
    </location>
</feature>
<protein>
    <recommendedName>
        <fullName evidence="6">Nucleoside phosphorylase domain-containing protein</fullName>
    </recommendedName>
</protein>
<dbReference type="SUPFAM" id="SSF48403">
    <property type="entry name" value="Ankyrin repeat"/>
    <property type="match status" value="1"/>
</dbReference>
<organism evidence="7 8">
    <name type="scientific">Trichoderma harzianum</name>
    <name type="common">Hypocrea lixii</name>
    <dbReference type="NCBI Taxonomy" id="5544"/>
    <lineage>
        <taxon>Eukaryota</taxon>
        <taxon>Fungi</taxon>
        <taxon>Dikarya</taxon>
        <taxon>Ascomycota</taxon>
        <taxon>Pezizomycotina</taxon>
        <taxon>Sordariomycetes</taxon>
        <taxon>Hypocreomycetidae</taxon>
        <taxon>Hypocreales</taxon>
        <taxon>Hypocreaceae</taxon>
        <taxon>Trichoderma</taxon>
    </lineage>
</organism>
<dbReference type="InterPro" id="IPR000845">
    <property type="entry name" value="Nucleoside_phosphorylase_d"/>
</dbReference>
<accession>A0A2K0U411</accession>
<feature type="domain" description="Nucleoside phosphorylase" evidence="6">
    <location>
        <begin position="27"/>
        <end position="256"/>
    </location>
</feature>
<dbReference type="OrthoDB" id="20872at2759"/>
<dbReference type="SMART" id="SM00248">
    <property type="entry name" value="ANK"/>
    <property type="match status" value="9"/>
</dbReference>
<feature type="coiled-coil region" evidence="4">
    <location>
        <begin position="286"/>
        <end position="313"/>
    </location>
</feature>
<dbReference type="InterPro" id="IPR035994">
    <property type="entry name" value="Nucleoside_phosphorylase_sf"/>
</dbReference>
<comment type="caution">
    <text evidence="7">The sequence shown here is derived from an EMBL/GenBank/DDBJ whole genome shotgun (WGS) entry which is preliminary data.</text>
</comment>
<dbReference type="PRINTS" id="PR01415">
    <property type="entry name" value="ANKYRIN"/>
</dbReference>
<dbReference type="PANTHER" id="PTHR24171:SF10">
    <property type="entry name" value="ANKYRIN REPEAT DOMAIN-CONTAINING PROTEIN 29-LIKE"/>
    <property type="match status" value="1"/>
</dbReference>
<feature type="repeat" description="ANK" evidence="3">
    <location>
        <begin position="585"/>
        <end position="617"/>
    </location>
</feature>
<dbReference type="EMBL" id="MTYI01000106">
    <property type="protein sequence ID" value="PNP52519.1"/>
    <property type="molecule type" value="Genomic_DNA"/>
</dbReference>
<evidence type="ECO:0000313" key="8">
    <source>
        <dbReference type="Proteomes" id="UP000236290"/>
    </source>
</evidence>
<keyword evidence="1" id="KW-0677">Repeat</keyword>
<dbReference type="GO" id="GO:0009116">
    <property type="term" value="P:nucleoside metabolic process"/>
    <property type="evidence" value="ECO:0007669"/>
    <property type="project" value="InterPro"/>
</dbReference>
<feature type="region of interest" description="Disordered" evidence="5">
    <location>
        <begin position="161"/>
        <end position="194"/>
    </location>
</feature>
<dbReference type="AlphaFoldDB" id="A0A2K0U411"/>
<proteinExistence type="predicted"/>
<dbReference type="PROSITE" id="PS50297">
    <property type="entry name" value="ANK_REP_REGION"/>
    <property type="match status" value="8"/>
</dbReference>
<feature type="repeat" description="ANK" evidence="3">
    <location>
        <begin position="320"/>
        <end position="352"/>
    </location>
</feature>
<feature type="repeat" description="ANK" evidence="3">
    <location>
        <begin position="353"/>
        <end position="385"/>
    </location>
</feature>
<gene>
    <name evidence="7" type="ORF">THARTR1_06866</name>
</gene>
<evidence type="ECO:0000259" key="6">
    <source>
        <dbReference type="Pfam" id="PF01048"/>
    </source>
</evidence>
<dbReference type="InterPro" id="IPR036770">
    <property type="entry name" value="Ankyrin_rpt-contain_sf"/>
</dbReference>
<reference evidence="7 8" key="1">
    <citation type="submission" date="2017-02" db="EMBL/GenBank/DDBJ databases">
        <title>Genomes of Trichoderma spp. with biocontrol activity.</title>
        <authorList>
            <person name="Gardiner D."/>
            <person name="Kazan K."/>
            <person name="Vos C."/>
            <person name="Harvey P."/>
        </authorList>
    </citation>
    <scope>NUCLEOTIDE SEQUENCE [LARGE SCALE GENOMIC DNA]</scope>
    <source>
        <strain evidence="7 8">Tr1</strain>
    </source>
</reference>
<evidence type="ECO:0000256" key="5">
    <source>
        <dbReference type="SAM" id="MobiDB-lite"/>
    </source>
</evidence>
<feature type="repeat" description="ANK" evidence="3">
    <location>
        <begin position="551"/>
        <end position="583"/>
    </location>
</feature>
<evidence type="ECO:0000256" key="2">
    <source>
        <dbReference type="ARBA" id="ARBA00023043"/>
    </source>
</evidence>
<feature type="repeat" description="ANK" evidence="3">
    <location>
        <begin position="485"/>
        <end position="517"/>
    </location>
</feature>
<name>A0A2K0U411_TRIHA</name>
<dbReference type="Pfam" id="PF12796">
    <property type="entry name" value="Ank_2"/>
    <property type="match status" value="3"/>
</dbReference>
<keyword evidence="4" id="KW-0175">Coiled coil</keyword>
<feature type="repeat" description="ANK" evidence="3">
    <location>
        <begin position="452"/>
        <end position="484"/>
    </location>
</feature>
<evidence type="ECO:0000256" key="4">
    <source>
        <dbReference type="SAM" id="Coils"/>
    </source>
</evidence>
<evidence type="ECO:0000256" key="1">
    <source>
        <dbReference type="ARBA" id="ARBA00022737"/>
    </source>
</evidence>
<dbReference type="PANTHER" id="PTHR24171">
    <property type="entry name" value="ANKYRIN REPEAT DOMAIN-CONTAINING PROTEIN 39-RELATED"/>
    <property type="match status" value="1"/>
</dbReference>
<dbReference type="SUPFAM" id="SSF53167">
    <property type="entry name" value="Purine and uridine phosphorylases"/>
    <property type="match status" value="1"/>
</dbReference>
<feature type="compositionally biased region" description="Basic and acidic residues" evidence="5">
    <location>
        <begin position="161"/>
        <end position="170"/>
    </location>
</feature>
<dbReference type="Pfam" id="PF13637">
    <property type="entry name" value="Ank_4"/>
    <property type="match status" value="1"/>
</dbReference>
<dbReference type="GO" id="GO:0003824">
    <property type="term" value="F:catalytic activity"/>
    <property type="evidence" value="ECO:0007669"/>
    <property type="project" value="InterPro"/>
</dbReference>
<dbReference type="Proteomes" id="UP000236290">
    <property type="component" value="Unassembled WGS sequence"/>
</dbReference>